<name>A0A6G1JVR5_9PLEO</name>
<gene>
    <name evidence="1" type="ORF">K504DRAFT_461183</name>
</gene>
<evidence type="ECO:0000313" key="2">
    <source>
        <dbReference type="Proteomes" id="UP000799428"/>
    </source>
</evidence>
<evidence type="ECO:0000313" key="1">
    <source>
        <dbReference type="EMBL" id="KAF2704423.1"/>
    </source>
</evidence>
<sequence>MPAGKVRSKSGTTMSHAKMFGFPSRLRTTHSSPCRTGLPDHNDKVCLLSRSISAWTTPKGKQLGAKRKDSETVTKSSSWTSCEDVLQGAYEPHTNQEESQVYGLTLKTTTESIFRARYAMREQRFPKRSNRMPAYVALFHVLSHSQIETMVTKIVECECCIGL</sequence>
<protein>
    <submittedName>
        <fullName evidence="1">Uncharacterized protein</fullName>
    </submittedName>
</protein>
<dbReference type="EMBL" id="MU005782">
    <property type="protein sequence ID" value="KAF2704423.1"/>
    <property type="molecule type" value="Genomic_DNA"/>
</dbReference>
<dbReference type="OrthoDB" id="5364416at2759"/>
<reference evidence="1" key="1">
    <citation type="journal article" date="2020" name="Stud. Mycol.">
        <title>101 Dothideomycetes genomes: a test case for predicting lifestyles and emergence of pathogens.</title>
        <authorList>
            <person name="Haridas S."/>
            <person name="Albert R."/>
            <person name="Binder M."/>
            <person name="Bloem J."/>
            <person name="Labutti K."/>
            <person name="Salamov A."/>
            <person name="Andreopoulos B."/>
            <person name="Baker S."/>
            <person name="Barry K."/>
            <person name="Bills G."/>
            <person name="Bluhm B."/>
            <person name="Cannon C."/>
            <person name="Castanera R."/>
            <person name="Culley D."/>
            <person name="Daum C."/>
            <person name="Ezra D."/>
            <person name="Gonzalez J."/>
            <person name="Henrissat B."/>
            <person name="Kuo A."/>
            <person name="Liang C."/>
            <person name="Lipzen A."/>
            <person name="Lutzoni F."/>
            <person name="Magnuson J."/>
            <person name="Mondo S."/>
            <person name="Nolan M."/>
            <person name="Ohm R."/>
            <person name="Pangilinan J."/>
            <person name="Park H.-J."/>
            <person name="Ramirez L."/>
            <person name="Alfaro M."/>
            <person name="Sun H."/>
            <person name="Tritt A."/>
            <person name="Yoshinaga Y."/>
            <person name="Zwiers L.-H."/>
            <person name="Turgeon B."/>
            <person name="Goodwin S."/>
            <person name="Spatafora J."/>
            <person name="Crous P."/>
            <person name="Grigoriev I."/>
        </authorList>
    </citation>
    <scope>NUCLEOTIDE SEQUENCE</scope>
    <source>
        <strain evidence="1">CBS 279.74</strain>
    </source>
</reference>
<keyword evidence="2" id="KW-1185">Reference proteome</keyword>
<dbReference type="Proteomes" id="UP000799428">
    <property type="component" value="Unassembled WGS sequence"/>
</dbReference>
<dbReference type="AlphaFoldDB" id="A0A6G1JVR5"/>
<accession>A0A6G1JVR5</accession>
<organism evidence="1 2">
    <name type="scientific">Pleomassaria siparia CBS 279.74</name>
    <dbReference type="NCBI Taxonomy" id="1314801"/>
    <lineage>
        <taxon>Eukaryota</taxon>
        <taxon>Fungi</taxon>
        <taxon>Dikarya</taxon>
        <taxon>Ascomycota</taxon>
        <taxon>Pezizomycotina</taxon>
        <taxon>Dothideomycetes</taxon>
        <taxon>Pleosporomycetidae</taxon>
        <taxon>Pleosporales</taxon>
        <taxon>Pleomassariaceae</taxon>
        <taxon>Pleomassaria</taxon>
    </lineage>
</organism>
<proteinExistence type="predicted"/>